<dbReference type="InterPro" id="IPR016181">
    <property type="entry name" value="Acyl_CoA_acyltransferase"/>
</dbReference>
<reference evidence="1" key="1">
    <citation type="submission" date="2012-01" db="EMBL/GenBank/DDBJ databases">
        <title>The Genome Sequence of Treponema denticola H-22.</title>
        <authorList>
            <consortium name="The Broad Institute Genome Sequencing Platform"/>
            <person name="Earl A."/>
            <person name="Ward D."/>
            <person name="Feldgarden M."/>
            <person name="Gevers D."/>
            <person name="Blanton J.M."/>
            <person name="Fenno C.J."/>
            <person name="Baranova O.V."/>
            <person name="Mathney J."/>
            <person name="Dewhirst F.E."/>
            <person name="Izard J."/>
            <person name="Young S.K."/>
            <person name="Zeng Q."/>
            <person name="Gargeya S."/>
            <person name="Fitzgerald M."/>
            <person name="Haas B."/>
            <person name="Abouelleil A."/>
            <person name="Alvarado L."/>
            <person name="Arachchi H.M."/>
            <person name="Berlin A."/>
            <person name="Chapman S.B."/>
            <person name="Gearin G."/>
            <person name="Goldberg J."/>
            <person name="Griggs A."/>
            <person name="Gujja S."/>
            <person name="Hansen M."/>
            <person name="Heiman D."/>
            <person name="Howarth C."/>
            <person name="Larimer J."/>
            <person name="Lui A."/>
            <person name="MacDonald P.J.P."/>
            <person name="McCowen C."/>
            <person name="Montmayeur A."/>
            <person name="Murphy C."/>
            <person name="Neiman D."/>
            <person name="Pearson M."/>
            <person name="Priest M."/>
            <person name="Roberts A."/>
            <person name="Saif S."/>
            <person name="Shea T."/>
            <person name="Sisk P."/>
            <person name="Stolte C."/>
            <person name="Sykes S."/>
            <person name="Wortman J."/>
            <person name="Nusbaum C."/>
            <person name="Birren B."/>
        </authorList>
    </citation>
    <scope>NUCLEOTIDE SEQUENCE [LARGE SCALE GENOMIC DNA]</scope>
    <source>
        <strain evidence="1">H-22</strain>
    </source>
</reference>
<organism evidence="1">
    <name type="scientific">Treponema denticola H-22</name>
    <dbReference type="NCBI Taxonomy" id="999432"/>
    <lineage>
        <taxon>Bacteria</taxon>
        <taxon>Pseudomonadati</taxon>
        <taxon>Spirochaetota</taxon>
        <taxon>Spirochaetia</taxon>
        <taxon>Spirochaetales</taxon>
        <taxon>Treponemataceae</taxon>
        <taxon>Treponema</taxon>
    </lineage>
</organism>
<proteinExistence type="predicted"/>
<protein>
    <recommendedName>
        <fullName evidence="2">N-acetyltransferase domain-containing protein</fullName>
    </recommendedName>
</protein>
<dbReference type="PANTHER" id="PTHR41368">
    <property type="entry name" value="PROTEIN YGHO"/>
    <property type="match status" value="1"/>
</dbReference>
<dbReference type="RefSeq" id="WP_002682866.1">
    <property type="nucleotide sequence ID" value="NZ_CM001795.1"/>
</dbReference>
<dbReference type="Gene3D" id="3.40.630.30">
    <property type="match status" value="1"/>
</dbReference>
<name>A0A0E2E7V1_TREDN</name>
<evidence type="ECO:0008006" key="2">
    <source>
        <dbReference type="Google" id="ProtNLM"/>
    </source>
</evidence>
<dbReference type="InterPro" id="IPR039968">
    <property type="entry name" value="BcerS-like"/>
</dbReference>
<dbReference type="AlphaFoldDB" id="A0A0E2E7V1"/>
<sequence length="378" mass="44352">MDKISLFEVNNSKLLNEFALLPFELYKNDSSWVPPIISEYKKYVSGADNSLCDVGPHVKMVAKIEGKTVGRILYGIDEKLNDYKKMKVGYISQFECIEDYAVAEKMLNVAKEWFLQKGMDRIKGPLSLPGGEDNRGFITDNFETRTYIMNTYNKKYYNDFFIKYGFEKYWDCYAYHARFDDVDASRYVRLAPLVEKRYGFHVDTIDLKNNVGREAGDIHSILLNSEPEEWEDFMPMTRKEIDMVVKQLISFADEELIFIARSNEGKPIGFNVTLPDYNDVLKHLKGKLFPFGIFKFLYYKRKMRRLRTFVLFVDPQYHNKGVSAAIYSRLYQAAIKKGYLEGEGSTIWEYNIPMITDIEKTGAKRDIVYRIYQYHLNR</sequence>
<evidence type="ECO:0000313" key="1">
    <source>
        <dbReference type="EMBL" id="EMB36079.1"/>
    </source>
</evidence>
<dbReference type="PATRIC" id="fig|999432.5.peg.280"/>
<dbReference type="SUPFAM" id="SSF55729">
    <property type="entry name" value="Acyl-CoA N-acyltransferases (Nat)"/>
    <property type="match status" value="1"/>
</dbReference>
<dbReference type="Proteomes" id="UP000011705">
    <property type="component" value="Chromosome"/>
</dbReference>
<dbReference type="EMBL" id="AGDV01000001">
    <property type="protein sequence ID" value="EMB36079.1"/>
    <property type="molecule type" value="Genomic_DNA"/>
</dbReference>
<comment type="caution">
    <text evidence="1">The sequence shown here is derived from an EMBL/GenBank/DDBJ whole genome shotgun (WGS) entry which is preliminary data.</text>
</comment>
<gene>
    <name evidence="1" type="ORF">HMPREF9726_00271</name>
</gene>
<dbReference type="PANTHER" id="PTHR41368:SF1">
    <property type="entry name" value="PROTEIN YGHO"/>
    <property type="match status" value="1"/>
</dbReference>
<accession>A0A0E2E7V1</accession>
<dbReference type="HOGENOM" id="CLU_053649_0_0_12"/>